<dbReference type="EMBL" id="AP022595">
    <property type="protein sequence ID" value="BBY61326.1"/>
    <property type="molecule type" value="Genomic_DNA"/>
</dbReference>
<feature type="region of interest" description="Disordered" evidence="1">
    <location>
        <begin position="1"/>
        <end position="83"/>
    </location>
</feature>
<evidence type="ECO:0000256" key="1">
    <source>
        <dbReference type="SAM" id="MobiDB-lite"/>
    </source>
</evidence>
<keyword evidence="3" id="KW-1185">Reference proteome</keyword>
<evidence type="ECO:0000313" key="3">
    <source>
        <dbReference type="Proteomes" id="UP000466445"/>
    </source>
</evidence>
<feature type="compositionally biased region" description="Basic and acidic residues" evidence="1">
    <location>
        <begin position="13"/>
        <end position="68"/>
    </location>
</feature>
<sequence length="83" mass="9010">MLPTGRNSGPGPADDHRNDDVGRSDDGGDRMCPSRKDIGQRDGDGDHGYGDGHTNEIGDHHEHRKDDLDTNSPAALTFRDTTQ</sequence>
<dbReference type="KEGG" id="msar:MSAR_44620"/>
<evidence type="ECO:0000313" key="2">
    <source>
        <dbReference type="EMBL" id="BBY61326.1"/>
    </source>
</evidence>
<gene>
    <name evidence="2" type="ORF">MSAR_44620</name>
</gene>
<protein>
    <submittedName>
        <fullName evidence="2">Uncharacterized protein</fullName>
    </submittedName>
</protein>
<reference evidence="2 3" key="1">
    <citation type="journal article" date="2019" name="Emerg. Microbes Infect.">
        <title>Comprehensive subspecies identification of 175 nontuberculous mycobacteria species based on 7547 genomic profiles.</title>
        <authorList>
            <person name="Matsumoto Y."/>
            <person name="Kinjo T."/>
            <person name="Motooka D."/>
            <person name="Nabeya D."/>
            <person name="Jung N."/>
            <person name="Uechi K."/>
            <person name="Horii T."/>
            <person name="Iida T."/>
            <person name="Fujita J."/>
            <person name="Nakamura S."/>
        </authorList>
    </citation>
    <scope>NUCLEOTIDE SEQUENCE [LARGE SCALE GENOMIC DNA]</scope>
    <source>
        <strain evidence="2 3">JCM 30395</strain>
    </source>
</reference>
<name>A0A7I7SZV2_9MYCO</name>
<organism evidence="2 3">
    <name type="scientific">Mycolicibacterium sarraceniae</name>
    <dbReference type="NCBI Taxonomy" id="1534348"/>
    <lineage>
        <taxon>Bacteria</taxon>
        <taxon>Bacillati</taxon>
        <taxon>Actinomycetota</taxon>
        <taxon>Actinomycetes</taxon>
        <taxon>Mycobacteriales</taxon>
        <taxon>Mycobacteriaceae</taxon>
        <taxon>Mycolicibacterium</taxon>
    </lineage>
</organism>
<feature type="compositionally biased region" description="Polar residues" evidence="1">
    <location>
        <begin position="70"/>
        <end position="83"/>
    </location>
</feature>
<dbReference type="AlphaFoldDB" id="A0A7I7SZV2"/>
<proteinExistence type="predicted"/>
<dbReference type="Proteomes" id="UP000466445">
    <property type="component" value="Chromosome"/>
</dbReference>
<accession>A0A7I7SZV2</accession>